<reference evidence="3 4" key="1">
    <citation type="journal article" date="2023" name="Plant Dis.">
        <title>First Report of Diplodia intermedia Causing Canker and Dieback Diseases on Apple Trees in Canada.</title>
        <authorList>
            <person name="Ellouze W."/>
            <person name="Ilyukhin E."/>
            <person name="Sulman M."/>
            <person name="Ali S."/>
        </authorList>
    </citation>
    <scope>NUCLEOTIDE SEQUENCE [LARGE SCALE GENOMIC DNA]</scope>
    <source>
        <strain evidence="3 4">M45-28</strain>
    </source>
</reference>
<keyword evidence="1" id="KW-0560">Oxidoreductase</keyword>
<dbReference type="Proteomes" id="UP001521184">
    <property type="component" value="Unassembled WGS sequence"/>
</dbReference>
<comment type="caution">
    <text evidence="3">The sequence shown here is derived from an EMBL/GenBank/DDBJ whole genome shotgun (WGS) entry which is preliminary data.</text>
</comment>
<evidence type="ECO:0000313" key="3">
    <source>
        <dbReference type="EMBL" id="KAL1643315.1"/>
    </source>
</evidence>
<dbReference type="InterPro" id="IPR025337">
    <property type="entry name" value="Questin_oxidase-like"/>
</dbReference>
<proteinExistence type="predicted"/>
<gene>
    <name evidence="3" type="ORF">SLS58_004986</name>
</gene>
<dbReference type="PANTHER" id="PTHR35870">
    <property type="entry name" value="PROTEIN, PUTATIVE (AFU_ORTHOLOGUE AFUA_5G03330)-RELATED"/>
    <property type="match status" value="1"/>
</dbReference>
<evidence type="ECO:0000313" key="4">
    <source>
        <dbReference type="Proteomes" id="UP001521184"/>
    </source>
</evidence>
<organism evidence="3 4">
    <name type="scientific">Diplodia intermedia</name>
    <dbReference type="NCBI Taxonomy" id="856260"/>
    <lineage>
        <taxon>Eukaryota</taxon>
        <taxon>Fungi</taxon>
        <taxon>Dikarya</taxon>
        <taxon>Ascomycota</taxon>
        <taxon>Pezizomycotina</taxon>
        <taxon>Dothideomycetes</taxon>
        <taxon>Dothideomycetes incertae sedis</taxon>
        <taxon>Botryosphaeriales</taxon>
        <taxon>Botryosphaeriaceae</taxon>
        <taxon>Diplodia</taxon>
    </lineage>
</organism>
<dbReference type="Pfam" id="PF14027">
    <property type="entry name" value="Questin_oxidase"/>
    <property type="match status" value="1"/>
</dbReference>
<evidence type="ECO:0000256" key="1">
    <source>
        <dbReference type="ARBA" id="ARBA00023002"/>
    </source>
</evidence>
<evidence type="ECO:0008006" key="5">
    <source>
        <dbReference type="Google" id="ProtNLM"/>
    </source>
</evidence>
<keyword evidence="4" id="KW-1185">Reference proteome</keyword>
<accession>A0ABR3TSL0</accession>
<dbReference type="EMBL" id="JAKEKT020000028">
    <property type="protein sequence ID" value="KAL1643315.1"/>
    <property type="molecule type" value="Genomic_DNA"/>
</dbReference>
<name>A0ABR3TSL0_9PEZI</name>
<protein>
    <recommendedName>
        <fullName evidence="5">Mgs207 protein</fullName>
    </recommendedName>
</protein>
<sequence>MSSMFTLPSIRLPSFGLGSKGPRVELPSVEIHDVETAAEKRPRTLKHLLRANHANHSIVYKDGRCRNNTAHILGAAYVLGATTDHLNEIYDREAEQLEPWQDAPCEIAKHDWRDFLGKREYQRAFVDFFEDQLVQYSYDWKKMLDDYLFGGEQPLINNFIAGFGHPLIHLGYAFELKSRTLAIEALAFSTCYYNFMHRYLDDAKYTRAPTNPTTSLAEILKRVAADKRFDGVFDSPGAGNVESLFDLKEEAVLEHWNNWQIYGYNSSSSSGSSSPTGTTSPTSPRERITFTEQFLEAQKLVVALLMAKSSGDRKRRYDFYAAQLVTASHAVRVLLPLIPTKFHVPLVRQWWLFVLSTYIAQMRPKVDVVAFENEDLEEGRGWSDVQSCALKGRFCLDGNYVKDGAAFEEIVELTEIETALRAMQDAAKTWPDDKRFFLKAAVRFATEFDGWGGFGAFGDEDVRLHTRTRQPSIVGDLGEDAYRAGGGRRTSIIDQPGTD</sequence>
<evidence type="ECO:0000256" key="2">
    <source>
        <dbReference type="SAM" id="MobiDB-lite"/>
    </source>
</evidence>
<feature type="region of interest" description="Disordered" evidence="2">
    <location>
        <begin position="266"/>
        <end position="285"/>
    </location>
</feature>
<dbReference type="PANTHER" id="PTHR35870:SF6">
    <property type="entry name" value="MGS207 PROTEIN"/>
    <property type="match status" value="1"/>
</dbReference>
<feature type="compositionally biased region" description="Low complexity" evidence="2">
    <location>
        <begin position="266"/>
        <end position="283"/>
    </location>
</feature>